<dbReference type="InterPro" id="IPR005719">
    <property type="entry name" value="Dihydroorotate_DH_2"/>
</dbReference>
<keyword evidence="13" id="KW-1185">Reference proteome</keyword>
<evidence type="ECO:0000256" key="7">
    <source>
        <dbReference type="ARBA" id="ARBA00022643"/>
    </source>
</evidence>
<evidence type="ECO:0000256" key="11">
    <source>
        <dbReference type="RuleBase" id="RU361255"/>
    </source>
</evidence>
<gene>
    <name evidence="14" type="primary">LOC106457377</name>
</gene>
<dbReference type="PROSITE" id="PS00911">
    <property type="entry name" value="DHODEHASE_1"/>
    <property type="match status" value="1"/>
</dbReference>
<dbReference type="SUPFAM" id="SSF51395">
    <property type="entry name" value="FMN-linked oxidoreductases"/>
    <property type="match status" value="1"/>
</dbReference>
<name>A0ABM1B0F8_LIMPO</name>
<dbReference type="Gene3D" id="3.20.20.70">
    <property type="entry name" value="Aldolase class I"/>
    <property type="match status" value="1"/>
</dbReference>
<dbReference type="CDD" id="cd04738">
    <property type="entry name" value="DHOD_2_like"/>
    <property type="match status" value="1"/>
</dbReference>
<evidence type="ECO:0000256" key="4">
    <source>
        <dbReference type="ARBA" id="ARBA00012791"/>
    </source>
</evidence>
<dbReference type="InterPro" id="IPR001295">
    <property type="entry name" value="Dihydroorotate_DH_CS"/>
</dbReference>
<reference evidence="14" key="1">
    <citation type="submission" date="2025-08" db="UniProtKB">
        <authorList>
            <consortium name="RefSeq"/>
        </authorList>
    </citation>
    <scope>IDENTIFICATION</scope>
    <source>
        <tissue evidence="14">Muscle</tissue>
    </source>
</reference>
<dbReference type="NCBIfam" id="TIGR01036">
    <property type="entry name" value="pyrD_sub2"/>
    <property type="match status" value="1"/>
</dbReference>
<dbReference type="GeneID" id="106457377"/>
<comment type="cofactor">
    <cofactor evidence="11">
        <name>FMN</name>
        <dbReference type="ChEBI" id="CHEBI:58210"/>
    </cofactor>
    <text evidence="11">Binds 1 FMN per subunit.</text>
</comment>
<dbReference type="InterPro" id="IPR050074">
    <property type="entry name" value="DHO_dehydrogenase"/>
</dbReference>
<dbReference type="PANTHER" id="PTHR48109:SF4">
    <property type="entry name" value="DIHYDROOROTATE DEHYDROGENASE (QUINONE), MITOCHONDRIAL"/>
    <property type="match status" value="1"/>
</dbReference>
<comment type="pathway">
    <text evidence="2 11">Pyrimidine metabolism; UMP biosynthesis via de novo pathway; orotate from (S)-dihydroorotate (quinone route): step 1/1.</text>
</comment>
<dbReference type="PROSITE" id="PS00912">
    <property type="entry name" value="DHODEHASE_2"/>
    <property type="match status" value="1"/>
</dbReference>
<evidence type="ECO:0000259" key="12">
    <source>
        <dbReference type="Pfam" id="PF01180"/>
    </source>
</evidence>
<accession>A0ABM1B0F8</accession>
<keyword evidence="11" id="KW-0496">Mitochondrion</keyword>
<keyword evidence="11" id="KW-0999">Mitochondrion inner membrane</keyword>
<comment type="similarity">
    <text evidence="3 11">Belongs to the dihydroorotate dehydrogenase family. Type 2 subfamily.</text>
</comment>
<comment type="catalytic activity">
    <reaction evidence="10 11">
        <text>(S)-dihydroorotate + a quinone = orotate + a quinol</text>
        <dbReference type="Rhea" id="RHEA:30187"/>
        <dbReference type="ChEBI" id="CHEBI:24646"/>
        <dbReference type="ChEBI" id="CHEBI:30839"/>
        <dbReference type="ChEBI" id="CHEBI:30864"/>
        <dbReference type="ChEBI" id="CHEBI:132124"/>
        <dbReference type="EC" id="1.3.5.2"/>
    </reaction>
</comment>
<evidence type="ECO:0000256" key="2">
    <source>
        <dbReference type="ARBA" id="ARBA00005161"/>
    </source>
</evidence>
<dbReference type="PANTHER" id="PTHR48109">
    <property type="entry name" value="DIHYDROOROTATE DEHYDROGENASE (QUINONE), MITOCHONDRIAL-RELATED"/>
    <property type="match status" value="1"/>
</dbReference>
<dbReference type="NCBIfam" id="NF003652">
    <property type="entry name" value="PRK05286.2-5"/>
    <property type="match status" value="1"/>
</dbReference>
<dbReference type="NCBIfam" id="NF003645">
    <property type="entry name" value="PRK05286.1-2"/>
    <property type="match status" value="1"/>
</dbReference>
<dbReference type="RefSeq" id="XP_013772243.1">
    <property type="nucleotide sequence ID" value="XM_013916789.2"/>
</dbReference>
<evidence type="ECO:0000313" key="13">
    <source>
        <dbReference type="Proteomes" id="UP000694941"/>
    </source>
</evidence>
<proteinExistence type="inferred from homology"/>
<dbReference type="Proteomes" id="UP000694941">
    <property type="component" value="Unplaced"/>
</dbReference>
<keyword evidence="7 11" id="KW-0288">FMN</keyword>
<evidence type="ECO:0000256" key="1">
    <source>
        <dbReference type="ARBA" id="ARBA00004370"/>
    </source>
</evidence>
<keyword evidence="9" id="KW-0472">Membrane</keyword>
<evidence type="ECO:0000313" key="14">
    <source>
        <dbReference type="RefSeq" id="XP_013772243.1"/>
    </source>
</evidence>
<comment type="subcellular location">
    <subcellularLocation>
        <location evidence="1">Membrane</location>
    </subcellularLocation>
    <subcellularLocation>
        <location evidence="11">Mitochondrion inner membrane</location>
        <topology evidence="11">Single-pass membrane protein</topology>
    </subcellularLocation>
</comment>
<evidence type="ECO:0000256" key="6">
    <source>
        <dbReference type="ARBA" id="ARBA00022630"/>
    </source>
</evidence>
<evidence type="ECO:0000256" key="10">
    <source>
        <dbReference type="ARBA" id="ARBA00048639"/>
    </source>
</evidence>
<organism evidence="13 14">
    <name type="scientific">Limulus polyphemus</name>
    <name type="common">Atlantic horseshoe crab</name>
    <dbReference type="NCBI Taxonomy" id="6850"/>
    <lineage>
        <taxon>Eukaryota</taxon>
        <taxon>Metazoa</taxon>
        <taxon>Ecdysozoa</taxon>
        <taxon>Arthropoda</taxon>
        <taxon>Chelicerata</taxon>
        <taxon>Merostomata</taxon>
        <taxon>Xiphosura</taxon>
        <taxon>Limulidae</taxon>
        <taxon>Limulus</taxon>
    </lineage>
</organism>
<evidence type="ECO:0000256" key="3">
    <source>
        <dbReference type="ARBA" id="ARBA00005359"/>
    </source>
</evidence>
<feature type="domain" description="Dihydroorotate dehydrogenase catalytic" evidence="12">
    <location>
        <begin position="80"/>
        <end position="378"/>
    </location>
</feature>
<protein>
    <recommendedName>
        <fullName evidence="5 11">Dihydroorotate dehydrogenase (quinone), mitochondrial</fullName>
        <shortName evidence="11">DHOdehase</shortName>
        <ecNumber evidence="4 11">1.3.5.2</ecNumber>
    </recommendedName>
</protein>
<dbReference type="InterPro" id="IPR013785">
    <property type="entry name" value="Aldolase_TIM"/>
</dbReference>
<evidence type="ECO:0000256" key="5">
    <source>
        <dbReference type="ARBA" id="ARBA00017599"/>
    </source>
</evidence>
<keyword evidence="6 11" id="KW-0285">Flavoprotein</keyword>
<dbReference type="EC" id="1.3.5.2" evidence="4 11"/>
<keyword evidence="8 11" id="KW-0560">Oxidoreductase</keyword>
<dbReference type="InterPro" id="IPR005720">
    <property type="entry name" value="Dihydroorotate_DH_cat"/>
</dbReference>
<sequence>MNASKAKFWRKIRSMMIVCTGSGVFFTGIAICSGNEKFYKHWVIPVAHRLFEPENAHRLALTAGRCGVPFKERIESSPLLKTTVWGLHFKNPIGLAAGYDKDGEVVSTMLNAGFGFVEVGSITPHPQPGNPKPRIFRLVEDKAIINHCGFNSQGHMKVVNRLSKYFNQNKEQTTGIVGVNLGQNKTSKYPVEDYVKGVQVFGDVANFLVVNVSSPNTPGLRDLQHTKNLEELIDAVLAARNNLPHNKPPILVKISPDLSEKEKQDIALVVCRKGKEIDGLVISNTTISYPMGLTSSLKKESGGLSGKPLKDLATVTVAEMYRLTQGKLPIIGVGGVFSGKDAYEKIKAGASLIEVYTAVAYEGPPVVKKIKRELEELLREDGHTSLNEVVGKDHRDRL</sequence>
<evidence type="ECO:0000256" key="8">
    <source>
        <dbReference type="ARBA" id="ARBA00023002"/>
    </source>
</evidence>
<evidence type="ECO:0000256" key="9">
    <source>
        <dbReference type="ARBA" id="ARBA00023136"/>
    </source>
</evidence>
<dbReference type="Pfam" id="PF01180">
    <property type="entry name" value="DHO_dh"/>
    <property type="match status" value="1"/>
</dbReference>